<dbReference type="PANTHER" id="PTHR10900">
    <property type="entry name" value="PERIOSTIN-RELATED"/>
    <property type="match status" value="1"/>
</dbReference>
<dbReference type="PANTHER" id="PTHR10900:SF77">
    <property type="entry name" value="FI19380P1"/>
    <property type="match status" value="1"/>
</dbReference>
<dbReference type="Gene3D" id="2.30.180.10">
    <property type="entry name" value="FAS1 domain"/>
    <property type="match status" value="1"/>
</dbReference>
<feature type="chain" id="PRO_5047060011" evidence="1">
    <location>
        <begin position="26"/>
        <end position="173"/>
    </location>
</feature>
<evidence type="ECO:0000313" key="4">
    <source>
        <dbReference type="Proteomes" id="UP001143304"/>
    </source>
</evidence>
<keyword evidence="1" id="KW-0732">Signal</keyword>
<feature type="domain" description="FAS1" evidence="2">
    <location>
        <begin position="36"/>
        <end position="168"/>
    </location>
</feature>
<dbReference type="InterPro" id="IPR050904">
    <property type="entry name" value="Adhesion/Biosynth-related"/>
</dbReference>
<dbReference type="InterPro" id="IPR000782">
    <property type="entry name" value="FAS1_domain"/>
</dbReference>
<name>A0ABT3TA91_9GAMM</name>
<comment type="caution">
    <text evidence="3">The sequence shown here is derived from an EMBL/GenBank/DDBJ whole genome shotgun (WGS) entry which is preliminary data.</text>
</comment>
<evidence type="ECO:0000259" key="2">
    <source>
        <dbReference type="PROSITE" id="PS50213"/>
    </source>
</evidence>
<gene>
    <name evidence="3" type="ORF">EYC82_15320</name>
</gene>
<dbReference type="SUPFAM" id="SSF82153">
    <property type="entry name" value="FAS1 domain"/>
    <property type="match status" value="1"/>
</dbReference>
<sequence length="173" mass="17602">MRIATKLFTSIALFSLLSGIGIVNAAHHEEAAAPAPPNIVELAAGNADFSTLVAAVQAAGLVETLSSEGPFTVFAPTNAAFAELPDGTVEALLLPENKDQLIAILTYHVVPGNVSAAEVVTLTEVTTVQGDIAAISVTDEGATIDGATIVATDLEASNGVVHVIDTVMMPPSE</sequence>
<keyword evidence="4" id="KW-1185">Reference proteome</keyword>
<feature type="signal peptide" evidence="1">
    <location>
        <begin position="1"/>
        <end position="25"/>
    </location>
</feature>
<dbReference type="Pfam" id="PF02469">
    <property type="entry name" value="Fasciclin"/>
    <property type="match status" value="1"/>
</dbReference>
<organism evidence="3 4">
    <name type="scientific">Candidatus Marimicrobium litorale</name>
    <dbReference type="NCBI Taxonomy" id="2518991"/>
    <lineage>
        <taxon>Bacteria</taxon>
        <taxon>Pseudomonadati</taxon>
        <taxon>Pseudomonadota</taxon>
        <taxon>Gammaproteobacteria</taxon>
        <taxon>Cellvibrionales</taxon>
        <taxon>Halieaceae</taxon>
        <taxon>Marimicrobium</taxon>
    </lineage>
</organism>
<dbReference type="EMBL" id="SHNO01000001">
    <property type="protein sequence ID" value="MCX2978736.1"/>
    <property type="molecule type" value="Genomic_DNA"/>
</dbReference>
<protein>
    <submittedName>
        <fullName evidence="3">Fasciclin domain-containing protein</fullName>
    </submittedName>
</protein>
<evidence type="ECO:0000256" key="1">
    <source>
        <dbReference type="SAM" id="SignalP"/>
    </source>
</evidence>
<dbReference type="Proteomes" id="UP001143304">
    <property type="component" value="Unassembled WGS sequence"/>
</dbReference>
<dbReference type="InterPro" id="IPR036378">
    <property type="entry name" value="FAS1_dom_sf"/>
</dbReference>
<dbReference type="RefSeq" id="WP_279250429.1">
    <property type="nucleotide sequence ID" value="NZ_SHNO01000001.1"/>
</dbReference>
<dbReference type="PROSITE" id="PS50213">
    <property type="entry name" value="FAS1"/>
    <property type="match status" value="1"/>
</dbReference>
<reference evidence="3" key="1">
    <citation type="submission" date="2019-02" db="EMBL/GenBank/DDBJ databases">
        <authorList>
            <person name="Li S.-H."/>
        </authorList>
    </citation>
    <scope>NUCLEOTIDE SEQUENCE</scope>
    <source>
        <strain evidence="3">IMCC11814</strain>
    </source>
</reference>
<dbReference type="SMART" id="SM00554">
    <property type="entry name" value="FAS1"/>
    <property type="match status" value="1"/>
</dbReference>
<evidence type="ECO:0000313" key="3">
    <source>
        <dbReference type="EMBL" id="MCX2978736.1"/>
    </source>
</evidence>
<accession>A0ABT3TA91</accession>
<proteinExistence type="predicted"/>